<dbReference type="Gene3D" id="3.40.50.12160">
    <property type="entry name" value="Methylthiotransferase, N-terminal domain"/>
    <property type="match status" value="1"/>
</dbReference>
<dbReference type="GO" id="GO:0035598">
    <property type="term" value="F:tRNA (N(6)-L-threonylcarbamoyladenosine(37)-C(2))-methylthiotransferase activity"/>
    <property type="evidence" value="ECO:0007669"/>
    <property type="project" value="TreeGrafter"/>
</dbReference>
<dbReference type="GO" id="GO:0046872">
    <property type="term" value="F:metal ion binding"/>
    <property type="evidence" value="ECO:0007669"/>
    <property type="project" value="UniProtKB-KW"/>
</dbReference>
<dbReference type="AlphaFoldDB" id="E6PXB3"/>
<dbReference type="InterPro" id="IPR020612">
    <property type="entry name" value="Methylthiotransferase_CS"/>
</dbReference>
<evidence type="ECO:0000256" key="2">
    <source>
        <dbReference type="ARBA" id="ARBA00022485"/>
    </source>
</evidence>
<protein>
    <submittedName>
        <fullName evidence="11">MiaB-like tRNA modifying enzyme</fullName>
    </submittedName>
</protein>
<dbReference type="Pfam" id="PF04055">
    <property type="entry name" value="Radical_SAM"/>
    <property type="match status" value="1"/>
</dbReference>
<comment type="cofactor">
    <cofactor evidence="1">
        <name>[4Fe-4S] cluster</name>
        <dbReference type="ChEBI" id="CHEBI:49883"/>
    </cofactor>
</comment>
<proteinExistence type="predicted"/>
<dbReference type="SFLD" id="SFLDG01082">
    <property type="entry name" value="B12-binding_domain_containing"/>
    <property type="match status" value="1"/>
</dbReference>
<comment type="caution">
    <text evidence="11">The sequence shown here is derived from an EMBL/GenBank/DDBJ whole genome shotgun (WGS) entry which is preliminary data.</text>
</comment>
<dbReference type="NCBIfam" id="TIGR01579">
    <property type="entry name" value="MiaB-like-C"/>
    <property type="match status" value="1"/>
</dbReference>
<keyword evidence="4" id="KW-0949">S-adenosyl-L-methionine</keyword>
<dbReference type="InterPro" id="IPR006638">
    <property type="entry name" value="Elp3/MiaA/NifB-like_rSAM"/>
</dbReference>
<evidence type="ECO:0000256" key="8">
    <source>
        <dbReference type="SAM" id="MobiDB-lite"/>
    </source>
</evidence>
<sequence>MSSFYIENFGCRAARADGEAVAASLCADGLEQRKLAVAEVVVVNTCSVTAEADRDARAFVRRAHRLNPKARIVVTGCYAQRAPEQLAALDGVCAVVGNSHKALVPEIVKRLDPGDQQAGPDRKDPHKEPSASSTLIPTVQLIYSSQTTSVWVDDSFAHSAIESAQVAPGEQTRPNLKIQEGCANRCTFCIIPTTRGASRSLSEERVLDQVNGFVDAGGNELVLSGINLGRWGRDLEHATTLARLVERIVSETRLARLRLSSIEPMDWTEELIARMGKFGGSRLARHAHLPLQSGSDSVLRRMHRRYRPWHYAEKVAALASAVGDELAVGADVMVGFPGESDAEFTETYALIASLPFTYLHLFPFSPRPGTRGWQMHREQPVATEVVRERMHALRQLAEEKSAAFRARMRGRTLPAITLHTPALVAAQGRTLSLTDNFLEVELAGAWSANHLISACVEEGKLARKA</sequence>
<evidence type="ECO:0000313" key="11">
    <source>
        <dbReference type="EMBL" id="CBH99572.1"/>
    </source>
</evidence>
<evidence type="ECO:0000256" key="6">
    <source>
        <dbReference type="ARBA" id="ARBA00023004"/>
    </source>
</evidence>
<dbReference type="GO" id="GO:0051539">
    <property type="term" value="F:4 iron, 4 sulfur cluster binding"/>
    <property type="evidence" value="ECO:0007669"/>
    <property type="project" value="UniProtKB-KW"/>
</dbReference>
<dbReference type="PANTHER" id="PTHR11918">
    <property type="entry name" value="RADICAL SAM PROTEINS"/>
    <property type="match status" value="1"/>
</dbReference>
<gene>
    <name evidence="11" type="ORF">CARN3_0508</name>
</gene>
<dbReference type="InterPro" id="IPR007197">
    <property type="entry name" value="rSAM"/>
</dbReference>
<name>E6PXB3_9ZZZZ</name>
<dbReference type="SFLD" id="SFLDS00029">
    <property type="entry name" value="Radical_SAM"/>
    <property type="match status" value="1"/>
</dbReference>
<keyword evidence="7" id="KW-0411">Iron-sulfur</keyword>
<dbReference type="PROSITE" id="PS51918">
    <property type="entry name" value="RADICAL_SAM"/>
    <property type="match status" value="1"/>
</dbReference>
<dbReference type="PROSITE" id="PS01278">
    <property type="entry name" value="MTTASE_RADICAL"/>
    <property type="match status" value="1"/>
</dbReference>
<feature type="compositionally biased region" description="Basic and acidic residues" evidence="8">
    <location>
        <begin position="120"/>
        <end position="129"/>
    </location>
</feature>
<keyword evidence="6" id="KW-0408">Iron</keyword>
<dbReference type="PANTHER" id="PTHR11918:SF45">
    <property type="entry name" value="THREONYLCARBAMOYLADENOSINE TRNA METHYLTHIOTRANSFERASE"/>
    <property type="match status" value="1"/>
</dbReference>
<keyword evidence="2" id="KW-0004">4Fe-4S</keyword>
<evidence type="ECO:0000256" key="1">
    <source>
        <dbReference type="ARBA" id="ARBA00001966"/>
    </source>
</evidence>
<dbReference type="InterPro" id="IPR038135">
    <property type="entry name" value="Methylthiotransferase_N_sf"/>
</dbReference>
<feature type="domain" description="MTTase N-terminal" evidence="9">
    <location>
        <begin position="2"/>
        <end position="113"/>
    </location>
</feature>
<dbReference type="InterPro" id="IPR058240">
    <property type="entry name" value="rSAM_sf"/>
</dbReference>
<accession>E6PXB3</accession>
<dbReference type="InterPro" id="IPR023404">
    <property type="entry name" value="rSAM_horseshoe"/>
</dbReference>
<evidence type="ECO:0000259" key="9">
    <source>
        <dbReference type="PROSITE" id="PS51449"/>
    </source>
</evidence>
<dbReference type="Pfam" id="PF00919">
    <property type="entry name" value="UPF0004"/>
    <property type="match status" value="1"/>
</dbReference>
<keyword evidence="3" id="KW-0808">Transferase</keyword>
<evidence type="ECO:0000259" key="10">
    <source>
        <dbReference type="PROSITE" id="PS51918"/>
    </source>
</evidence>
<keyword evidence="5" id="KW-0479">Metal-binding</keyword>
<evidence type="ECO:0000256" key="3">
    <source>
        <dbReference type="ARBA" id="ARBA00022679"/>
    </source>
</evidence>
<dbReference type="InterPro" id="IPR013848">
    <property type="entry name" value="Methylthiotransferase_N"/>
</dbReference>
<dbReference type="CDD" id="cd01335">
    <property type="entry name" value="Radical_SAM"/>
    <property type="match status" value="1"/>
</dbReference>
<dbReference type="EMBL" id="CABN01000031">
    <property type="protein sequence ID" value="CBH99572.1"/>
    <property type="molecule type" value="Genomic_DNA"/>
</dbReference>
<evidence type="ECO:0000256" key="5">
    <source>
        <dbReference type="ARBA" id="ARBA00022723"/>
    </source>
</evidence>
<organism evidence="11">
    <name type="scientific">mine drainage metagenome</name>
    <dbReference type="NCBI Taxonomy" id="410659"/>
    <lineage>
        <taxon>unclassified sequences</taxon>
        <taxon>metagenomes</taxon>
        <taxon>ecological metagenomes</taxon>
    </lineage>
</organism>
<dbReference type="SUPFAM" id="SSF102114">
    <property type="entry name" value="Radical SAM enzymes"/>
    <property type="match status" value="1"/>
</dbReference>
<dbReference type="Gene3D" id="3.80.30.20">
    <property type="entry name" value="tm_1862 like domain"/>
    <property type="match status" value="1"/>
</dbReference>
<evidence type="ECO:0000256" key="4">
    <source>
        <dbReference type="ARBA" id="ARBA00022691"/>
    </source>
</evidence>
<dbReference type="PROSITE" id="PS51449">
    <property type="entry name" value="MTTASE_N"/>
    <property type="match status" value="1"/>
</dbReference>
<dbReference type="SMART" id="SM00729">
    <property type="entry name" value="Elp3"/>
    <property type="match status" value="1"/>
</dbReference>
<feature type="domain" description="Radical SAM core" evidence="10">
    <location>
        <begin position="168"/>
        <end position="403"/>
    </location>
</feature>
<feature type="region of interest" description="Disordered" evidence="8">
    <location>
        <begin position="111"/>
        <end position="132"/>
    </location>
</feature>
<dbReference type="InterPro" id="IPR006467">
    <property type="entry name" value="MiaB-like_bact"/>
</dbReference>
<reference evidence="11" key="1">
    <citation type="submission" date="2009-10" db="EMBL/GenBank/DDBJ databases">
        <title>Diversity of trophic interactions inside an arsenic-rich microbial ecosystem.</title>
        <authorList>
            <person name="Bertin P.N."/>
            <person name="Heinrich-Salmeron A."/>
            <person name="Pelletier E."/>
            <person name="Goulhen-Chollet F."/>
            <person name="Arsene-Ploetze F."/>
            <person name="Gallien S."/>
            <person name="Calteau A."/>
            <person name="Vallenet D."/>
            <person name="Casiot C."/>
            <person name="Chane-Woon-Ming B."/>
            <person name="Giloteaux L."/>
            <person name="Barakat M."/>
            <person name="Bonnefoy V."/>
            <person name="Bruneel O."/>
            <person name="Chandler M."/>
            <person name="Cleiss J."/>
            <person name="Duran R."/>
            <person name="Elbaz-Poulichet F."/>
            <person name="Fonknechten N."/>
            <person name="Lauga B."/>
            <person name="Mornico D."/>
            <person name="Ortet P."/>
            <person name="Schaeffer C."/>
            <person name="Siguier P."/>
            <person name="Alexander Thil Smith A."/>
            <person name="Van Dorsselaer A."/>
            <person name="Weissenbach J."/>
            <person name="Medigue C."/>
            <person name="Le Paslier D."/>
        </authorList>
    </citation>
    <scope>NUCLEOTIDE SEQUENCE</scope>
</reference>
<evidence type="ECO:0000256" key="7">
    <source>
        <dbReference type="ARBA" id="ARBA00023014"/>
    </source>
</evidence>